<evidence type="ECO:0000256" key="2">
    <source>
        <dbReference type="ARBA" id="ARBA00011245"/>
    </source>
</evidence>
<dbReference type="InterPro" id="IPR037132">
    <property type="entry name" value="N_Gln_amidohydro_ab_roll_sf"/>
</dbReference>
<dbReference type="AlphaFoldDB" id="A0A067DRL6"/>
<comment type="subunit">
    <text evidence="2 8">Monomer.</text>
</comment>
<dbReference type="GO" id="GO:0070773">
    <property type="term" value="F:protein-N-terminal glutamine amidohydrolase activity"/>
    <property type="evidence" value="ECO:0007669"/>
    <property type="project" value="UniProtKB-UniRule"/>
</dbReference>
<evidence type="ECO:0000256" key="6">
    <source>
        <dbReference type="ARBA" id="ARBA00029677"/>
    </source>
</evidence>
<comment type="similarity">
    <text evidence="1 8">Belongs to the NTAQ1 family.</text>
</comment>
<dbReference type="Pfam" id="PF09764">
    <property type="entry name" value="Nt_Gln_amidase"/>
    <property type="match status" value="1"/>
</dbReference>
<name>A0A067DRL6_CITSI</name>
<dbReference type="Proteomes" id="UP000027120">
    <property type="component" value="Unassembled WGS sequence"/>
</dbReference>
<evidence type="ECO:0000313" key="10">
    <source>
        <dbReference type="EMBL" id="KDO41226.1"/>
    </source>
</evidence>
<reference evidence="10 11" key="1">
    <citation type="submission" date="2014-04" db="EMBL/GenBank/DDBJ databases">
        <authorList>
            <consortium name="International Citrus Genome Consortium"/>
            <person name="Gmitter F."/>
            <person name="Chen C."/>
            <person name="Farmerie W."/>
            <person name="Harkins T."/>
            <person name="Desany B."/>
            <person name="Mohiuddin M."/>
            <person name="Kodira C."/>
            <person name="Borodovsky M."/>
            <person name="Lomsadze A."/>
            <person name="Burns P."/>
            <person name="Jenkins J."/>
            <person name="Prochnik S."/>
            <person name="Shu S."/>
            <person name="Chapman J."/>
            <person name="Pitluck S."/>
            <person name="Schmutz J."/>
            <person name="Rokhsar D."/>
        </authorList>
    </citation>
    <scope>NUCLEOTIDE SEQUENCE</scope>
</reference>
<feature type="non-terminal residue" evidence="10">
    <location>
        <position position="1"/>
    </location>
</feature>
<keyword evidence="11" id="KW-1185">Reference proteome</keyword>
<dbReference type="GO" id="GO:0008418">
    <property type="term" value="F:protein-N-terminal asparagine amidohydrolase activity"/>
    <property type="evidence" value="ECO:0007669"/>
    <property type="project" value="UniProtKB-UniRule"/>
</dbReference>
<evidence type="ECO:0000256" key="3">
    <source>
        <dbReference type="ARBA" id="ARBA00012718"/>
    </source>
</evidence>
<evidence type="ECO:0000256" key="4">
    <source>
        <dbReference type="ARBA" id="ARBA00021247"/>
    </source>
</evidence>
<organism evidence="10 11">
    <name type="scientific">Citrus sinensis</name>
    <name type="common">Sweet orange</name>
    <name type="synonym">Citrus aurantium var. sinensis</name>
    <dbReference type="NCBI Taxonomy" id="2711"/>
    <lineage>
        <taxon>Eukaryota</taxon>
        <taxon>Viridiplantae</taxon>
        <taxon>Streptophyta</taxon>
        <taxon>Embryophyta</taxon>
        <taxon>Tracheophyta</taxon>
        <taxon>Spermatophyta</taxon>
        <taxon>Magnoliopsida</taxon>
        <taxon>eudicotyledons</taxon>
        <taxon>Gunneridae</taxon>
        <taxon>Pentapetalae</taxon>
        <taxon>rosids</taxon>
        <taxon>malvids</taxon>
        <taxon>Sapindales</taxon>
        <taxon>Rutaceae</taxon>
        <taxon>Aurantioideae</taxon>
        <taxon>Citrus</taxon>
    </lineage>
</organism>
<dbReference type="EMBL" id="KK785673">
    <property type="protein sequence ID" value="KDO41226.1"/>
    <property type="molecule type" value="Genomic_DNA"/>
</dbReference>
<comment type="catalytic activity">
    <reaction evidence="7 8">
        <text>N-terminal L-glutaminyl-[protein] + H2O = N-terminal L-glutamyl-[protein] + NH4(+)</text>
        <dbReference type="Rhea" id="RHEA:50680"/>
        <dbReference type="Rhea" id="RHEA-COMP:12668"/>
        <dbReference type="Rhea" id="RHEA-COMP:12777"/>
        <dbReference type="ChEBI" id="CHEBI:15377"/>
        <dbReference type="ChEBI" id="CHEBI:28938"/>
        <dbReference type="ChEBI" id="CHEBI:64721"/>
        <dbReference type="ChEBI" id="CHEBI:64722"/>
        <dbReference type="EC" id="3.5.1.122"/>
    </reaction>
</comment>
<proteinExistence type="inferred from homology"/>
<gene>
    <name evidence="10" type="ORF">CISIN_1g0309242mg</name>
</gene>
<dbReference type="InterPro" id="IPR039733">
    <property type="entry name" value="NTAQ1"/>
</dbReference>
<comment type="function">
    <text evidence="8">Mediates the side-chain deamidation of N-terminal glutamine residues to glutamate, an important step in N-end rule pathway of protein degradation. Conversion of the resulting N-terminal glutamine to glutamate renders the protein susceptible to arginylation, polyubiquitination and degradation as specified by the N-end rule. Does not act on substrates with internal or C-terminal glutamine and does not act on non-glutamine residues in any position.</text>
</comment>
<dbReference type="PANTHER" id="PTHR13035:SF0">
    <property type="entry name" value="PROTEIN N-TERMINAL GLUTAMINE AMIDOHYDROLASE"/>
    <property type="match status" value="1"/>
</dbReference>
<evidence type="ECO:0000259" key="9">
    <source>
        <dbReference type="Pfam" id="PF09764"/>
    </source>
</evidence>
<accession>A0A067DRL6</accession>
<protein>
    <recommendedName>
        <fullName evidence="4 8">Protein N-terminal glutamine amidohydrolase</fullName>
        <ecNumber evidence="3 8">3.5.1.122</ecNumber>
    </recommendedName>
    <alternativeName>
        <fullName evidence="6 8">Protein NH2-terminal glutamine deamidase</fullName>
    </alternativeName>
</protein>
<evidence type="ECO:0000256" key="5">
    <source>
        <dbReference type="ARBA" id="ARBA00022801"/>
    </source>
</evidence>
<evidence type="ECO:0000256" key="1">
    <source>
        <dbReference type="ARBA" id="ARBA00008985"/>
    </source>
</evidence>
<dbReference type="Gene3D" id="3.10.620.10">
    <property type="entry name" value="Protein N-terminal glutamine amidohydrolase, alpha beta roll"/>
    <property type="match status" value="1"/>
</dbReference>
<dbReference type="InterPro" id="IPR023128">
    <property type="entry name" value="Prot_N_Gln_amidohydro_ab_roll"/>
</dbReference>
<sequence>PYVSETIQPSFQLFSEYQRFFRIVHAPVFLRCFASDRRHMKDSAGNWIAQPPAYEPIVAEGKHYNLIQILLCGLKLLVVSLQL</sequence>
<evidence type="ECO:0000256" key="8">
    <source>
        <dbReference type="RuleBase" id="RU367082"/>
    </source>
</evidence>
<evidence type="ECO:0000256" key="7">
    <source>
        <dbReference type="ARBA" id="ARBA00048768"/>
    </source>
</evidence>
<keyword evidence="5 8" id="KW-0378">Hydrolase</keyword>
<dbReference type="PANTHER" id="PTHR13035">
    <property type="entry name" value="PROTEIN N-TERMINAL GLUTAMINE AMIDOHYDROLASE"/>
    <property type="match status" value="1"/>
</dbReference>
<evidence type="ECO:0000313" key="11">
    <source>
        <dbReference type="Proteomes" id="UP000027120"/>
    </source>
</evidence>
<feature type="domain" description="Protein N-terminal glutamine amidohydrolase alpha beta roll" evidence="9">
    <location>
        <begin position="2"/>
        <end position="68"/>
    </location>
</feature>
<dbReference type="EC" id="3.5.1.122" evidence="3 8"/>